<evidence type="ECO:0000313" key="3">
    <source>
        <dbReference type="Proteomes" id="UP000649604"/>
    </source>
</evidence>
<accession>A0A9D5Q793</accession>
<protein>
    <submittedName>
        <fullName evidence="2">Cupin domain-containing protein</fullName>
    </submittedName>
</protein>
<comment type="caution">
    <text evidence="2">The sequence shown here is derived from an EMBL/GenBank/DDBJ whole genome shotgun (WGS) entry which is preliminary data.</text>
</comment>
<dbReference type="Pfam" id="PF07883">
    <property type="entry name" value="Cupin_2"/>
    <property type="match status" value="1"/>
</dbReference>
<feature type="domain" description="Cupin type-2" evidence="1">
    <location>
        <begin position="67"/>
        <end position="139"/>
    </location>
</feature>
<name>A0A9D5Q793_9BACT</name>
<dbReference type="InterPro" id="IPR011051">
    <property type="entry name" value="RmlC_Cupin_sf"/>
</dbReference>
<dbReference type="AlphaFoldDB" id="A0A9D5Q793"/>
<dbReference type="Proteomes" id="UP000649604">
    <property type="component" value="Unassembled WGS sequence"/>
</dbReference>
<proteinExistence type="predicted"/>
<dbReference type="InterPro" id="IPR013096">
    <property type="entry name" value="Cupin_2"/>
</dbReference>
<reference evidence="2" key="1">
    <citation type="submission" date="2019-11" db="EMBL/GenBank/DDBJ databases">
        <title>Microbial mats filling the niche in hypersaline microbial mats.</title>
        <authorList>
            <person name="Wong H.L."/>
            <person name="Macleod F.I."/>
            <person name="White R.A. III"/>
            <person name="Burns B.P."/>
        </authorList>
    </citation>
    <scope>NUCLEOTIDE SEQUENCE</scope>
    <source>
        <strain evidence="2">Rbin_158</strain>
    </source>
</reference>
<dbReference type="Gene3D" id="2.60.120.10">
    <property type="entry name" value="Jelly Rolls"/>
    <property type="match status" value="1"/>
</dbReference>
<dbReference type="EMBL" id="WJJP01000521">
    <property type="protein sequence ID" value="MBD3326067.1"/>
    <property type="molecule type" value="Genomic_DNA"/>
</dbReference>
<gene>
    <name evidence="2" type="ORF">GF339_15890</name>
</gene>
<sequence>MRAIVPDHIMTLMGYNRPNNAMLRSAVAMYMTDISDERIMCQTRSGKKIYWMLTSEIGAPNFELRYIEIPPHVPPSSLPSHPHEHEVFIVKGKGVLQGEENGTPYEVELAPGQAIFIPGNEIHQWLNPSDEPLGIICVVPKGAEAESKPPC</sequence>
<evidence type="ECO:0000313" key="2">
    <source>
        <dbReference type="EMBL" id="MBD3326067.1"/>
    </source>
</evidence>
<dbReference type="CDD" id="cd02222">
    <property type="entry name" value="cupin_TM1459-like"/>
    <property type="match status" value="1"/>
</dbReference>
<evidence type="ECO:0000259" key="1">
    <source>
        <dbReference type="Pfam" id="PF07883"/>
    </source>
</evidence>
<dbReference type="InterPro" id="IPR014710">
    <property type="entry name" value="RmlC-like_jellyroll"/>
</dbReference>
<organism evidence="2 3">
    <name type="scientific">candidate division KSB3 bacterium</name>
    <dbReference type="NCBI Taxonomy" id="2044937"/>
    <lineage>
        <taxon>Bacteria</taxon>
        <taxon>candidate division KSB3</taxon>
    </lineage>
</organism>
<dbReference type="SUPFAM" id="SSF51182">
    <property type="entry name" value="RmlC-like cupins"/>
    <property type="match status" value="1"/>
</dbReference>